<dbReference type="PATRIC" id="fig|284581.3.peg.2427"/>
<dbReference type="PANTHER" id="PTHR34474:SF4">
    <property type="entry name" value="HEME OXYGENASE (STAPHYLOBILIN-PRODUCING) 1"/>
    <property type="match status" value="1"/>
</dbReference>
<dbReference type="GO" id="GO:0004497">
    <property type="term" value="F:monooxygenase activity"/>
    <property type="evidence" value="ECO:0007669"/>
    <property type="project" value="UniProtKB-KW"/>
</dbReference>
<keyword evidence="3" id="KW-0503">Monooxygenase</keyword>
<dbReference type="RefSeq" id="WP_053401550.1">
    <property type="nucleotide sequence ID" value="NZ_JAMAUM010000014.1"/>
</dbReference>
<protein>
    <submittedName>
        <fullName evidence="3">Heme-degrading monooxygenase IsdG</fullName>
        <ecNumber evidence="3">1.14.99.3</ecNumber>
    </submittedName>
</protein>
<dbReference type="PANTHER" id="PTHR34474">
    <property type="entry name" value="SIGNAL TRANSDUCTION PROTEIN TRAP"/>
    <property type="match status" value="1"/>
</dbReference>
<proteinExistence type="predicted"/>
<feature type="domain" description="ABM" evidence="2">
    <location>
        <begin position="2"/>
        <end position="91"/>
    </location>
</feature>
<reference evidence="4" key="1">
    <citation type="submission" date="2015-08" db="EMBL/GenBank/DDBJ databases">
        <title>Fjat-14210 dsm16467.</title>
        <authorList>
            <person name="Liu B."/>
            <person name="Wang J."/>
            <person name="Zhu Y."/>
            <person name="Liu G."/>
            <person name="Chen Q."/>
            <person name="Chen Z."/>
            <person name="Lan J."/>
            <person name="Che J."/>
            <person name="Ge C."/>
            <person name="Shi H."/>
            <person name="Pan Z."/>
            <person name="Liu X."/>
        </authorList>
    </citation>
    <scope>NUCLEOTIDE SEQUENCE [LARGE SCALE GENOMIC DNA]</scope>
    <source>
        <strain evidence="4">DSM 16467</strain>
    </source>
</reference>
<dbReference type="STRING" id="284581.AMD01_11560"/>
<dbReference type="Proteomes" id="UP000037558">
    <property type="component" value="Unassembled WGS sequence"/>
</dbReference>
<keyword evidence="3" id="KW-0560">Oxidoreductase</keyword>
<accession>A0A0M0L5X0</accession>
<name>A0A0M0L5X0_9BACI</name>
<keyword evidence="4" id="KW-1185">Reference proteome</keyword>
<organism evidence="3 4">
    <name type="scientific">Priestia koreensis</name>
    <dbReference type="NCBI Taxonomy" id="284581"/>
    <lineage>
        <taxon>Bacteria</taxon>
        <taxon>Bacillati</taxon>
        <taxon>Bacillota</taxon>
        <taxon>Bacilli</taxon>
        <taxon>Bacillales</taxon>
        <taxon>Bacillaceae</taxon>
        <taxon>Priestia</taxon>
    </lineage>
</organism>
<evidence type="ECO:0000259" key="2">
    <source>
        <dbReference type="PROSITE" id="PS51725"/>
    </source>
</evidence>
<evidence type="ECO:0000256" key="1">
    <source>
        <dbReference type="SAM" id="MobiDB-lite"/>
    </source>
</evidence>
<evidence type="ECO:0000313" key="4">
    <source>
        <dbReference type="Proteomes" id="UP000037558"/>
    </source>
</evidence>
<dbReference type="InterPro" id="IPR007138">
    <property type="entry name" value="ABM_dom"/>
</dbReference>
<dbReference type="Pfam" id="PF03992">
    <property type="entry name" value="ABM"/>
    <property type="match status" value="1"/>
</dbReference>
<dbReference type="PROSITE" id="PS51725">
    <property type="entry name" value="ABM"/>
    <property type="match status" value="1"/>
</dbReference>
<dbReference type="SUPFAM" id="SSF54909">
    <property type="entry name" value="Dimeric alpha+beta barrel"/>
    <property type="match status" value="1"/>
</dbReference>
<dbReference type="InterPro" id="IPR011008">
    <property type="entry name" value="Dimeric_a/b-barrel"/>
</dbReference>
<evidence type="ECO:0000313" key="3">
    <source>
        <dbReference type="EMBL" id="KOO46456.1"/>
    </source>
</evidence>
<dbReference type="EC" id="1.14.99.3" evidence="3"/>
<dbReference type="OrthoDB" id="384737at2"/>
<gene>
    <name evidence="3" type="ORF">AMD01_11560</name>
</gene>
<sequence>MYVVSNRIKVKKGFAEKMAPRFTKPGPLQEMNGFEKVEVLVTQNLEEHDELNVNMYWNTLEDFQAWKESDAFKQAHSRPSGGQEGQESPLLGSQLVIAEVASTLHSEK</sequence>
<dbReference type="AlphaFoldDB" id="A0A0M0L5X0"/>
<dbReference type="InterPro" id="IPR050404">
    <property type="entry name" value="Heme-degrading_MO"/>
</dbReference>
<dbReference type="NCBIfam" id="NF009840">
    <property type="entry name" value="PRK13315.1"/>
    <property type="match status" value="1"/>
</dbReference>
<feature type="region of interest" description="Disordered" evidence="1">
    <location>
        <begin position="71"/>
        <end position="92"/>
    </location>
</feature>
<dbReference type="Gene3D" id="3.30.70.100">
    <property type="match status" value="1"/>
</dbReference>
<comment type="caution">
    <text evidence="3">The sequence shown here is derived from an EMBL/GenBank/DDBJ whole genome shotgun (WGS) entry which is preliminary data.</text>
</comment>
<dbReference type="EMBL" id="LILC01000013">
    <property type="protein sequence ID" value="KOO46456.1"/>
    <property type="molecule type" value="Genomic_DNA"/>
</dbReference>